<dbReference type="Proteomes" id="UP000002210">
    <property type="component" value="Chromosome"/>
</dbReference>
<evidence type="ECO:0000256" key="1">
    <source>
        <dbReference type="SAM" id="Phobius"/>
    </source>
</evidence>
<name>A0A158RHD2_BACC3</name>
<evidence type="ECO:0000313" key="2">
    <source>
        <dbReference type="EMBL" id="ACO26420.1"/>
    </source>
</evidence>
<keyword evidence="1" id="KW-0812">Transmembrane</keyword>
<protein>
    <submittedName>
        <fullName evidence="2">Uncharacterized protein</fullName>
    </submittedName>
</protein>
<evidence type="ECO:0000313" key="3">
    <source>
        <dbReference type="Proteomes" id="UP000002210"/>
    </source>
</evidence>
<dbReference type="RefSeq" id="WP_000639411.1">
    <property type="nucleotide sequence ID" value="NC_012472.1"/>
</dbReference>
<feature type="transmembrane region" description="Helical" evidence="1">
    <location>
        <begin position="193"/>
        <end position="214"/>
    </location>
</feature>
<accession>A0A158RHD2</accession>
<dbReference type="PATRIC" id="fig|572264.18.peg.2025"/>
<keyword evidence="1" id="KW-0472">Membrane</keyword>
<dbReference type="AlphaFoldDB" id="A0A158RHD2"/>
<keyword evidence="1" id="KW-1133">Transmembrane helix</keyword>
<proteinExistence type="predicted"/>
<dbReference type="EMBL" id="CP001407">
    <property type="protein sequence ID" value="ACO26420.1"/>
    <property type="molecule type" value="Genomic_DNA"/>
</dbReference>
<sequence length="225" mass="26303">MIYITFLAIFILIIIGLIKQLKTLNRLQNDIEFLYEFNNNFVSYLDNYRGKTNDAEENQLYVYLISNSPKVQKLLGNLGEFYYQPAFSNYIVRNYQLIDNVVASLRSHNDIDSVLSKPMLSEEFQMVNNQLLRALSNYEELFQLLKKEIKNPIILLREGVQFIVTLPIKTLYWSGLIQYTTLSKFSNNKAFKLFNSFITFIGLISSIITVTTGWEPFKKLLNNLF</sequence>
<reference evidence="2 3" key="1">
    <citation type="submission" date="2009-02" db="EMBL/GenBank/DDBJ databases">
        <title>Genome sequence of Bacillus cereus 03BB102.</title>
        <authorList>
            <person name="Dodson R.J."/>
            <person name="Jackson P."/>
            <person name="Munk A.C."/>
            <person name="Brettin T."/>
            <person name="Bruce D."/>
            <person name="Detter C."/>
            <person name="Tapia R."/>
            <person name="Han C."/>
            <person name="Sutton G."/>
            <person name="Sims D."/>
        </authorList>
    </citation>
    <scope>NUCLEOTIDE SEQUENCE [LARGE SCALE GENOMIC DNA]</scope>
    <source>
        <strain evidence="2 3">03BB102</strain>
    </source>
</reference>
<organism evidence="2 3">
    <name type="scientific">Bacillus cereus (strain 03BB102)</name>
    <dbReference type="NCBI Taxonomy" id="572264"/>
    <lineage>
        <taxon>Bacteria</taxon>
        <taxon>Bacillati</taxon>
        <taxon>Bacillota</taxon>
        <taxon>Bacilli</taxon>
        <taxon>Bacillales</taxon>
        <taxon>Bacillaceae</taxon>
        <taxon>Bacillus</taxon>
        <taxon>Bacillus cereus group</taxon>
    </lineage>
</organism>
<gene>
    <name evidence="2" type="ordered locus">BCA_2079</name>
</gene>
<dbReference type="KEGG" id="bcx:BCA_2079"/>